<dbReference type="Gene3D" id="1.20.58.80">
    <property type="entry name" value="Phosphotransferase system, lactose/cellobiose-type IIA subunit"/>
    <property type="match status" value="1"/>
</dbReference>
<feature type="region of interest" description="Disordered" evidence="1">
    <location>
        <begin position="248"/>
        <end position="276"/>
    </location>
</feature>
<keyword evidence="4" id="KW-1185">Reference proteome</keyword>
<evidence type="ECO:0000313" key="3">
    <source>
        <dbReference type="EMBL" id="GIZ41895.1"/>
    </source>
</evidence>
<protein>
    <recommendedName>
        <fullName evidence="2">MIT domain-containing protein</fullName>
    </recommendedName>
</protein>
<sequence length="276" mass="31473">MSRPRTSTKSGHKGLTLARALEKAQIAVQRDEDGNFRGALSSYRSARELLSKAKKRVSCEEDAARLDAIADIYDNRIRELREAINNEPRDESDDSSDQDRTPKIPKPCTGNTSPLRTQRRTSGESTTSRHYVQSVRPERRDSHQQWPLTPEFEMKATMERYSIRSLPAPPAKSTPRLSQRFDNFRTDDDTVQVLDLLESGWWEDLIEGRSRWSMSSERTLVASPGAYLKESSAKSESFARRKNRIESPTDSISFWSPPATPQRQVFGGQLCERPVR</sequence>
<gene>
    <name evidence="3" type="ORF">CKM354_000518200</name>
</gene>
<name>A0A9P3FGX0_9PEZI</name>
<organism evidence="3 4">
    <name type="scientific">Cercospora kikuchii</name>
    <dbReference type="NCBI Taxonomy" id="84275"/>
    <lineage>
        <taxon>Eukaryota</taxon>
        <taxon>Fungi</taxon>
        <taxon>Dikarya</taxon>
        <taxon>Ascomycota</taxon>
        <taxon>Pezizomycotina</taxon>
        <taxon>Dothideomycetes</taxon>
        <taxon>Dothideomycetidae</taxon>
        <taxon>Mycosphaerellales</taxon>
        <taxon>Mycosphaerellaceae</taxon>
        <taxon>Cercospora</taxon>
    </lineage>
</organism>
<dbReference type="Pfam" id="PF04212">
    <property type="entry name" value="MIT"/>
    <property type="match status" value="1"/>
</dbReference>
<evidence type="ECO:0000313" key="4">
    <source>
        <dbReference type="Proteomes" id="UP000825890"/>
    </source>
</evidence>
<feature type="region of interest" description="Disordered" evidence="1">
    <location>
        <begin position="83"/>
        <end position="149"/>
    </location>
</feature>
<dbReference type="OrthoDB" id="3636803at2759"/>
<dbReference type="GeneID" id="68290757"/>
<dbReference type="InterPro" id="IPR007330">
    <property type="entry name" value="MIT_dom"/>
</dbReference>
<reference evidence="3 4" key="1">
    <citation type="submission" date="2021-01" db="EMBL/GenBank/DDBJ databases">
        <title>Cercospora kikuchii MAFF 305040 whole genome shotgun sequence.</title>
        <authorList>
            <person name="Kashiwa T."/>
            <person name="Suzuki T."/>
        </authorList>
    </citation>
    <scope>NUCLEOTIDE SEQUENCE [LARGE SCALE GENOMIC DNA]</scope>
    <source>
        <strain evidence="3 4">MAFF 305040</strain>
    </source>
</reference>
<evidence type="ECO:0000256" key="1">
    <source>
        <dbReference type="SAM" id="MobiDB-lite"/>
    </source>
</evidence>
<dbReference type="AlphaFoldDB" id="A0A9P3FGX0"/>
<dbReference type="Proteomes" id="UP000825890">
    <property type="component" value="Unassembled WGS sequence"/>
</dbReference>
<feature type="domain" description="MIT" evidence="2">
    <location>
        <begin position="17"/>
        <end position="82"/>
    </location>
</feature>
<dbReference type="SUPFAM" id="SSF116846">
    <property type="entry name" value="MIT domain"/>
    <property type="match status" value="1"/>
</dbReference>
<evidence type="ECO:0000259" key="2">
    <source>
        <dbReference type="Pfam" id="PF04212"/>
    </source>
</evidence>
<dbReference type="InterPro" id="IPR036181">
    <property type="entry name" value="MIT_dom_sf"/>
</dbReference>
<comment type="caution">
    <text evidence="3">The sequence shown here is derived from an EMBL/GenBank/DDBJ whole genome shotgun (WGS) entry which is preliminary data.</text>
</comment>
<dbReference type="EMBL" id="BOLY01000003">
    <property type="protein sequence ID" value="GIZ41895.1"/>
    <property type="molecule type" value="Genomic_DNA"/>
</dbReference>
<accession>A0A9P3FGX0</accession>
<dbReference type="RefSeq" id="XP_044656382.1">
    <property type="nucleotide sequence ID" value="XM_044800447.1"/>
</dbReference>
<proteinExistence type="predicted"/>